<dbReference type="EMBL" id="JBGNUJ010000003">
    <property type="protein sequence ID" value="KAL3962765.1"/>
    <property type="molecule type" value="Genomic_DNA"/>
</dbReference>
<sequence length="680" mass="75975">MPAMMLGRLLCSRLHGPVRAPASRQPLSVKRASCNATAPPSLMGSTTSQHRKRRADAAFGDSTSTKTQINTMGNTMGARSAAEDDDLLRQLRDDSADDVESARRAVDGQLQDLGVIMDTRQWEQSQRLYRPERGPALGNGALDTERYFAHRASVLGVERGLAFDSRCRLRATALERRAARILAALRRLDDAEVYAQAAPRKGYAGQTHRRFAGDHFLSNVELIGQTRLLAAARRMPKGAHLHIHYNACLPPRVLLDVAKTMDRMHITSDVPLTDRSAFDRCEIHAAYEPRQTMRFADFLGGFAEAYGGTETAEQWLVSKMEFNEEEAHNFLQTAEGAWEKFNGRTRMIKGLFNYETAYRTYTRRFLADLVADGILYAEIRPNFMTSNQLYRDDGSGPIDNAGIMEMIVDEVTRFKEELAAAADGRAFGGIKVIYCTPRVFSPREVEAALDECFEFKQRWPEWIAEAKGHPLKAFVPEFLAFQRRCASAGVSIPFLFHCGETLEGGTATDENLVDALLLGARRIGHGFALARHPHVLQRMRAAGVCLELCPISNEVLGLTGRVAGHAMYQLLAANVHCTVSSDNGTIFRSSLSHDFYQVMVGKADMDLFGWKQLILWSLEHACLGDAERRRVLHAWEAQWDEYLRWLVDAHGDVLDDEVDDDDDDDDGGDVDAEYGDAEHE</sequence>
<evidence type="ECO:0000313" key="1">
    <source>
        <dbReference type="EMBL" id="KAL3962765.1"/>
    </source>
</evidence>
<proteinExistence type="predicted"/>
<accession>A0ACC4E529</accession>
<keyword evidence="2" id="KW-1185">Reference proteome</keyword>
<gene>
    <name evidence="1" type="ORF">ACCO45_004288</name>
</gene>
<protein>
    <submittedName>
        <fullName evidence="1">Uncharacterized protein</fullName>
    </submittedName>
</protein>
<reference evidence="1" key="1">
    <citation type="submission" date="2024-12" db="EMBL/GenBank/DDBJ databases">
        <title>Comparative genomics and development of molecular markers within Purpureocillium lilacinum and among Purpureocillium species.</title>
        <authorList>
            <person name="Yeh Z.-Y."/>
            <person name="Ni N.-T."/>
            <person name="Lo P.-H."/>
            <person name="Mushyakhwo K."/>
            <person name="Lin C.-F."/>
            <person name="Nai Y.-S."/>
        </authorList>
    </citation>
    <scope>NUCLEOTIDE SEQUENCE</scope>
    <source>
        <strain evidence="1">NCHU-NPUST-175</strain>
    </source>
</reference>
<name>A0ACC4E529_PURLI</name>
<organism evidence="1 2">
    <name type="scientific">Purpureocillium lilacinum</name>
    <name type="common">Paecilomyces lilacinus</name>
    <dbReference type="NCBI Taxonomy" id="33203"/>
    <lineage>
        <taxon>Eukaryota</taxon>
        <taxon>Fungi</taxon>
        <taxon>Dikarya</taxon>
        <taxon>Ascomycota</taxon>
        <taxon>Pezizomycotina</taxon>
        <taxon>Sordariomycetes</taxon>
        <taxon>Hypocreomycetidae</taxon>
        <taxon>Hypocreales</taxon>
        <taxon>Ophiocordycipitaceae</taxon>
        <taxon>Purpureocillium</taxon>
    </lineage>
</organism>
<dbReference type="Proteomes" id="UP001638806">
    <property type="component" value="Unassembled WGS sequence"/>
</dbReference>
<evidence type="ECO:0000313" key="2">
    <source>
        <dbReference type="Proteomes" id="UP001638806"/>
    </source>
</evidence>
<comment type="caution">
    <text evidence="1">The sequence shown here is derived from an EMBL/GenBank/DDBJ whole genome shotgun (WGS) entry which is preliminary data.</text>
</comment>